<feature type="region of interest" description="Disordered" evidence="1">
    <location>
        <begin position="1108"/>
        <end position="1127"/>
    </location>
</feature>
<evidence type="ECO:0000313" key="3">
    <source>
        <dbReference type="Proteomes" id="UP000179807"/>
    </source>
</evidence>
<name>A0A1J4K810_9EUKA</name>
<gene>
    <name evidence="2" type="ORF">TRFO_05336</name>
</gene>
<feature type="compositionally biased region" description="Basic residues" evidence="1">
    <location>
        <begin position="1017"/>
        <end position="1033"/>
    </location>
</feature>
<feature type="compositionally biased region" description="Low complexity" evidence="1">
    <location>
        <begin position="956"/>
        <end position="982"/>
    </location>
</feature>
<dbReference type="SUPFAM" id="SSF82171">
    <property type="entry name" value="DPP6 N-terminal domain-like"/>
    <property type="match status" value="1"/>
</dbReference>
<sequence>MWNDEEIINLPRTKKVFHVTSHRGEMYIIKPGSAFSYDKNNNNFNKVRKVANLSGKIDRVILSPCGAYSLHLPKISPLLAFHENSNNGHVFTIPLPNEICKISKSKDDEIYIKKALIPTGETCVLTKPHDRVKDIPFIFNLSCKPTSSFSQKVKGIAISENNHEIVLAYDKQIWVWQQYHEEIIGSGFWTNLTPSEEFNINPNAINGINIEKAYRKSCHGYMKYPQTFTLNNPNTSPAIPQNSAVAYQDLCIFDNPDEGVGICCMTILLPPCRPFDTLYLFNSICYFQQIYTPTFQRCDITLSVIEGYGAPCVWWSVDCRFAVLAVSNTLIILTRYLRIIRIIPLTAVFPYSHSNSDSILVAGVSWSCRGEYFVVTSFQGHIGLVTRCGKSLKHEICSLEVFDTKYFTPLLVTSDSYDPNLFNIYSPTTRKMRKLRINPKKIPRDLQIFMSLHFPQVSASKLWPITLEAIKQNGVADKIKFVRLLYYTGIFRIFPYKSPMRSYLIPLFEEGAKALLDAGDDIFAYFIVRCILRLTGHSTKAYMEIHERLSSSDDRKDHILFKILDDELNKRDYSKKEIPVHQNIKVYSLSASSKMDFILPHHSMNANIPQIVDTVINIIYHNDYNNLDQVNCNLKILADLLIHLDQPAKALIVAKHESVGYEPEDFFVKICTHYKDDAAKLFAALTVCIEVSPENEDNFRAICVKAITNILKQRIAESVPSRNTNEKEYISKLTILERELQIIIPKSKDQLDDFAVIFSIALCAANYQSCMNYLTQNQTKIPEYLREAVRKLFKLLWFIQWRFLAIHASAKSGYSKDALLRLFAFPEFFDVRAAKSQMNTFSQFSDDVYQLYMCNHPQVENDPYYSNYLESCARKINPTYFSKIATSVLSYCKIEKDIPYSGILISAIVSHMIPWLRCGIPRAIVKFKCYENVPNQLLQFEEYHFPPKIDKSLNKSYSSSSLSESSDSNSSSSFSEGEYNGSTKNKTIVKQLNPGDSNVDFDDNDRDKRISLSSQKMKIKRRRKHPKKAKKKLNGNTPPVFSVQKEIGEIPQQPQVFGPAELQQPIIAIPTPIYYPTMAPTVIHKPYETPEREVFCPIWDFSPEDFQAPTEEEEIKEEEPPLPPPPKPVYVNMSTDPVKYPSATKTVETQFEPPPPPRKVRPLVIMPKRKPFVPPPKEDPLNLSVSSTESEIYIPADICYADPNKEMDPFPLDDALPKKFENLIDDIKHIPDASDLPPKPVYSSSIRNIKIPQIADFQIDKSMYEIKNSEKEEYDYIEKLRKQEQRKPKEKTNIKPKMSNCAFQYKAKLAQEKENFKEFEDVFNPNFTESKERKKGDRKAKVAAKEISPDNMKKDKERQKRRTKLQEIEPE</sequence>
<evidence type="ECO:0000256" key="1">
    <source>
        <dbReference type="SAM" id="MobiDB-lite"/>
    </source>
</evidence>
<dbReference type="RefSeq" id="XP_068360242.1">
    <property type="nucleotide sequence ID" value="XM_068492429.1"/>
</dbReference>
<dbReference type="Proteomes" id="UP000179807">
    <property type="component" value="Unassembled WGS sequence"/>
</dbReference>
<dbReference type="GeneID" id="94827133"/>
<feature type="region of interest" description="Disordered" evidence="1">
    <location>
        <begin position="956"/>
        <end position="1040"/>
    </location>
</feature>
<comment type="caution">
    <text evidence="2">The sequence shown here is derived from an EMBL/GenBank/DDBJ whole genome shotgun (WGS) entry which is preliminary data.</text>
</comment>
<accession>A0A1J4K810</accession>
<dbReference type="VEuPathDB" id="TrichDB:TRFO_05336"/>
<keyword evidence="3" id="KW-1185">Reference proteome</keyword>
<reference evidence="2" key="1">
    <citation type="submission" date="2016-10" db="EMBL/GenBank/DDBJ databases">
        <authorList>
            <person name="Benchimol M."/>
            <person name="Almeida L.G."/>
            <person name="Vasconcelos A.T."/>
            <person name="Perreira-Neves A."/>
            <person name="Rosa I.A."/>
            <person name="Tasca T."/>
            <person name="Bogo M.R."/>
            <person name="de Souza W."/>
        </authorList>
    </citation>
    <scope>NUCLEOTIDE SEQUENCE [LARGE SCALE GENOMIC DNA]</scope>
    <source>
        <strain evidence="2">K</strain>
    </source>
</reference>
<proteinExistence type="predicted"/>
<evidence type="ECO:0000313" key="2">
    <source>
        <dbReference type="EMBL" id="OHT07106.1"/>
    </source>
</evidence>
<feature type="region of interest" description="Disordered" evidence="1">
    <location>
        <begin position="1330"/>
        <end position="1371"/>
    </location>
</feature>
<dbReference type="EMBL" id="MLAK01000705">
    <property type="protein sequence ID" value="OHT07106.1"/>
    <property type="molecule type" value="Genomic_DNA"/>
</dbReference>
<protein>
    <submittedName>
        <fullName evidence="2">Uncharacterized protein</fullName>
    </submittedName>
</protein>
<organism evidence="2 3">
    <name type="scientific">Tritrichomonas foetus</name>
    <dbReference type="NCBI Taxonomy" id="1144522"/>
    <lineage>
        <taxon>Eukaryota</taxon>
        <taxon>Metamonada</taxon>
        <taxon>Parabasalia</taxon>
        <taxon>Tritrichomonadida</taxon>
        <taxon>Tritrichomonadidae</taxon>
        <taxon>Tritrichomonas</taxon>
    </lineage>
</organism>